<keyword evidence="2" id="KW-1185">Reference proteome</keyword>
<proteinExistence type="predicted"/>
<comment type="caution">
    <text evidence="1">The sequence shown here is derived from an EMBL/GenBank/DDBJ whole genome shotgun (WGS) entry which is preliminary data.</text>
</comment>
<evidence type="ECO:0000313" key="2">
    <source>
        <dbReference type="Proteomes" id="UP001057402"/>
    </source>
</evidence>
<dbReference type="Proteomes" id="UP001057402">
    <property type="component" value="Chromosome 2"/>
</dbReference>
<organism evidence="1 2">
    <name type="scientific">Melastoma candidum</name>
    <dbReference type="NCBI Taxonomy" id="119954"/>
    <lineage>
        <taxon>Eukaryota</taxon>
        <taxon>Viridiplantae</taxon>
        <taxon>Streptophyta</taxon>
        <taxon>Embryophyta</taxon>
        <taxon>Tracheophyta</taxon>
        <taxon>Spermatophyta</taxon>
        <taxon>Magnoliopsida</taxon>
        <taxon>eudicotyledons</taxon>
        <taxon>Gunneridae</taxon>
        <taxon>Pentapetalae</taxon>
        <taxon>rosids</taxon>
        <taxon>malvids</taxon>
        <taxon>Myrtales</taxon>
        <taxon>Melastomataceae</taxon>
        <taxon>Melastomatoideae</taxon>
        <taxon>Melastomateae</taxon>
        <taxon>Melastoma</taxon>
    </lineage>
</organism>
<evidence type="ECO:0000313" key="1">
    <source>
        <dbReference type="EMBL" id="KAI4386379.1"/>
    </source>
</evidence>
<sequence length="104" mass="11148">MAVLGYLMYGDGYLLPTIRTVVLIGTVIVALCVPFFGELMAFMGAFLGVTKLIVLPCLCYRRISKGWSGKCGAEGMVILGIVVVVVFVGAVGTFSSLRQIILRL</sequence>
<protein>
    <submittedName>
        <fullName evidence="1">Uncharacterized protein</fullName>
    </submittedName>
</protein>
<dbReference type="EMBL" id="CM042881">
    <property type="protein sequence ID" value="KAI4386379.1"/>
    <property type="molecule type" value="Genomic_DNA"/>
</dbReference>
<gene>
    <name evidence="1" type="ORF">MLD38_004314</name>
</gene>
<accession>A0ACB9S5N1</accession>
<reference evidence="2" key="1">
    <citation type="journal article" date="2023" name="Front. Plant Sci.">
        <title>Chromosomal-level genome assembly of Melastoma candidum provides insights into trichome evolution.</title>
        <authorList>
            <person name="Zhong Y."/>
            <person name="Wu W."/>
            <person name="Sun C."/>
            <person name="Zou P."/>
            <person name="Liu Y."/>
            <person name="Dai S."/>
            <person name="Zhou R."/>
        </authorList>
    </citation>
    <scope>NUCLEOTIDE SEQUENCE [LARGE SCALE GENOMIC DNA]</scope>
</reference>
<name>A0ACB9S5N1_9MYRT</name>